<feature type="transmembrane region" description="Helical" evidence="1">
    <location>
        <begin position="21"/>
        <end position="40"/>
    </location>
</feature>
<reference evidence="2 3" key="1">
    <citation type="submission" date="2018-10" db="EMBL/GenBank/DDBJ databases">
        <title>Genotypes and phenotypes of Enterococci isolated from broiler chickens.</title>
        <authorList>
            <person name="Muhammad A.R."/>
            <person name="Diarra M.S."/>
        </authorList>
    </citation>
    <scope>NUCLEOTIDE SEQUENCE [LARGE SCALE GENOMIC DNA]</scope>
    <source>
        <strain evidence="2 3">LIT2 A36'</strain>
    </source>
</reference>
<evidence type="ECO:0000313" key="3">
    <source>
        <dbReference type="Proteomes" id="UP000281488"/>
    </source>
</evidence>
<feature type="transmembrane region" description="Helical" evidence="1">
    <location>
        <begin position="306"/>
        <end position="324"/>
    </location>
</feature>
<feature type="transmembrane region" description="Helical" evidence="1">
    <location>
        <begin position="83"/>
        <end position="108"/>
    </location>
</feature>
<comment type="caution">
    <text evidence="2">The sequence shown here is derived from an EMBL/GenBank/DDBJ whole genome shotgun (WGS) entry which is preliminary data.</text>
</comment>
<dbReference type="RefSeq" id="WP_010709548.1">
    <property type="nucleotide sequence ID" value="NZ_JAANZP010000048.1"/>
</dbReference>
<gene>
    <name evidence="2" type="ORF">EGW16_14020</name>
</gene>
<feature type="transmembrane region" description="Helical" evidence="1">
    <location>
        <begin position="46"/>
        <end position="62"/>
    </location>
</feature>
<feature type="transmembrane region" description="Helical" evidence="1">
    <location>
        <begin position="331"/>
        <end position="351"/>
    </location>
</feature>
<proteinExistence type="predicted"/>
<feature type="transmembrane region" description="Helical" evidence="1">
    <location>
        <begin position="143"/>
        <end position="162"/>
    </location>
</feature>
<dbReference type="AlphaFoldDB" id="A0ABD7IXR4"/>
<accession>A0ABD7IXR4</accession>
<keyword evidence="1" id="KW-0472">Membrane</keyword>
<evidence type="ECO:0000313" key="2">
    <source>
        <dbReference type="EMBL" id="ROX30422.1"/>
    </source>
</evidence>
<keyword evidence="1" id="KW-1133">Transmembrane helix</keyword>
<keyword evidence="1" id="KW-0812">Transmembrane</keyword>
<feature type="transmembrane region" description="Helical" evidence="1">
    <location>
        <begin position="168"/>
        <end position="188"/>
    </location>
</feature>
<name>A0ABD7IXR4_ENTFL</name>
<organism evidence="2 3">
    <name type="scientific">Enterococcus faecalis</name>
    <name type="common">Streptococcus faecalis</name>
    <dbReference type="NCBI Taxonomy" id="1351"/>
    <lineage>
        <taxon>Bacteria</taxon>
        <taxon>Bacillati</taxon>
        <taxon>Bacillota</taxon>
        <taxon>Bacilli</taxon>
        <taxon>Lactobacillales</taxon>
        <taxon>Enterococcaceae</taxon>
        <taxon>Enterococcus</taxon>
    </lineage>
</organism>
<dbReference type="EMBL" id="RKMZ01000009">
    <property type="protein sequence ID" value="ROX30422.1"/>
    <property type="molecule type" value="Genomic_DNA"/>
</dbReference>
<feature type="transmembrane region" description="Helical" evidence="1">
    <location>
        <begin position="114"/>
        <end position="136"/>
    </location>
</feature>
<feature type="transmembrane region" description="Helical" evidence="1">
    <location>
        <begin position="371"/>
        <end position="388"/>
    </location>
</feature>
<dbReference type="Proteomes" id="UP000281488">
    <property type="component" value="Unassembled WGS sequence"/>
</dbReference>
<evidence type="ECO:0000256" key="1">
    <source>
        <dbReference type="SAM" id="Phobius"/>
    </source>
</evidence>
<feature type="transmembrane region" description="Helical" evidence="1">
    <location>
        <begin position="234"/>
        <end position="255"/>
    </location>
</feature>
<sequence>MGNIYLKIFKRKLRIVENFHIFKLFFLIMYVCTCTLLLLIINLNNLLLPIILINFLLLNYNLPKIELELNQMTSYNYFYSDKVFIKYILFLINKNNPFFSMVFLINLFNIILNITNGLLVINILTAFFLQLILFLIQLLAKRVYKIFTSIILIILLLGLLFSKGFITSVLSFLLVIFLLLFVYFDVFVRRKFKSFDLKYVRNNAKITMSKIFTSKNMYNQLFITYLSRVSIKEYFDYLFICCLLIMYSSFFNFIFDNTGLLIFFSLIDMELLSDRHFKYLSKTSAEFYFLSNSPVQKNKTYFLSNYFHKSLIFVMIGMVSLIFSMDRKLTVILINFIYLSIVIFCISFLYYKLKNKGIFTRKKENNLVVQYILIIFILLSLMAKTYIIKSL</sequence>
<protein>
    <submittedName>
        <fullName evidence="2">Uncharacterized protein</fullName>
    </submittedName>
</protein>